<gene>
    <name evidence="1" type="ORF">CISIN_1g046025mg</name>
</gene>
<keyword evidence="2" id="KW-1185">Reference proteome</keyword>
<proteinExistence type="predicted"/>
<reference evidence="1 2" key="1">
    <citation type="submission" date="2014-04" db="EMBL/GenBank/DDBJ databases">
        <authorList>
            <consortium name="International Citrus Genome Consortium"/>
            <person name="Gmitter F."/>
            <person name="Chen C."/>
            <person name="Farmerie W."/>
            <person name="Harkins T."/>
            <person name="Desany B."/>
            <person name="Mohiuddin M."/>
            <person name="Kodira C."/>
            <person name="Borodovsky M."/>
            <person name="Lomsadze A."/>
            <person name="Burns P."/>
            <person name="Jenkins J."/>
            <person name="Prochnik S."/>
            <person name="Shu S."/>
            <person name="Chapman J."/>
            <person name="Pitluck S."/>
            <person name="Schmutz J."/>
            <person name="Rokhsar D."/>
        </authorList>
    </citation>
    <scope>NUCLEOTIDE SEQUENCE</scope>
</reference>
<dbReference type="Proteomes" id="UP000027120">
    <property type="component" value="Unassembled WGS sequence"/>
</dbReference>
<dbReference type="EMBL" id="KK784874">
    <property type="protein sequence ID" value="KDO85299.1"/>
    <property type="molecule type" value="Genomic_DNA"/>
</dbReference>
<name>A0A067H0E0_CITSI</name>
<evidence type="ECO:0000313" key="1">
    <source>
        <dbReference type="EMBL" id="KDO85299.1"/>
    </source>
</evidence>
<accession>A0A067H0E0</accession>
<organism evidence="1 2">
    <name type="scientific">Citrus sinensis</name>
    <name type="common">Sweet orange</name>
    <name type="synonym">Citrus aurantium var. sinensis</name>
    <dbReference type="NCBI Taxonomy" id="2711"/>
    <lineage>
        <taxon>Eukaryota</taxon>
        <taxon>Viridiplantae</taxon>
        <taxon>Streptophyta</taxon>
        <taxon>Embryophyta</taxon>
        <taxon>Tracheophyta</taxon>
        <taxon>Spermatophyta</taxon>
        <taxon>Magnoliopsida</taxon>
        <taxon>eudicotyledons</taxon>
        <taxon>Gunneridae</taxon>
        <taxon>Pentapetalae</taxon>
        <taxon>rosids</taxon>
        <taxon>malvids</taxon>
        <taxon>Sapindales</taxon>
        <taxon>Rutaceae</taxon>
        <taxon>Aurantioideae</taxon>
        <taxon>Citrus</taxon>
    </lineage>
</organism>
<sequence>MLKRTWLVPWMTDAPGGGSGVGPKIEEVSRAALSLLAFDLFIRAKLPCGLRMVVLFRPPLPFIVRIEDRLQFLFPSIVRKIDVWDQVL</sequence>
<dbReference type="AlphaFoldDB" id="A0A067H0E0"/>
<evidence type="ECO:0000313" key="2">
    <source>
        <dbReference type="Proteomes" id="UP000027120"/>
    </source>
</evidence>
<protein>
    <submittedName>
        <fullName evidence="1">Uncharacterized protein</fullName>
    </submittedName>
</protein>